<reference evidence="10" key="2">
    <citation type="journal article" date="2017" name="J. Anim. Genet.">
        <title>Multiple reference genome sequences of hot pepper reveal the massive evolution of plant disease resistance genes by retroduplication.</title>
        <authorList>
            <person name="Kim S."/>
            <person name="Park J."/>
            <person name="Yeom S.-I."/>
            <person name="Kim Y.-M."/>
            <person name="Seo E."/>
            <person name="Kim K.-T."/>
            <person name="Kim M.-S."/>
            <person name="Lee J.M."/>
            <person name="Cheong K."/>
            <person name="Shin H.-S."/>
            <person name="Kim S.-B."/>
            <person name="Han K."/>
            <person name="Lee J."/>
            <person name="Park M."/>
            <person name="Lee H.-A."/>
            <person name="Lee H.-Y."/>
            <person name="Lee Y."/>
            <person name="Oh S."/>
            <person name="Lee J.H."/>
            <person name="Choi E."/>
            <person name="Choi E."/>
            <person name="Lee S.E."/>
            <person name="Jeon J."/>
            <person name="Kim H."/>
            <person name="Choi G."/>
            <person name="Song H."/>
            <person name="Lee J."/>
            <person name="Lee S.-C."/>
            <person name="Kwon J.-K."/>
            <person name="Lee H.-Y."/>
            <person name="Koo N."/>
            <person name="Hong Y."/>
            <person name="Kim R.W."/>
            <person name="Kang W.-H."/>
            <person name="Huh J.H."/>
            <person name="Kang B.-C."/>
            <person name="Yang T.-J."/>
            <person name="Lee Y.-H."/>
            <person name="Bennetzen J.L."/>
            <person name="Choi D."/>
        </authorList>
    </citation>
    <scope>NUCLEOTIDE SEQUENCE [LARGE SCALE GENOMIC DNA]</scope>
    <source>
        <strain evidence="10">cv. PBC81</strain>
    </source>
</reference>
<keyword evidence="10" id="KW-1185">Reference proteome</keyword>
<dbReference type="GO" id="GO:0032549">
    <property type="term" value="F:ribonucleoside binding"/>
    <property type="evidence" value="ECO:0007669"/>
    <property type="project" value="InterPro"/>
</dbReference>
<dbReference type="AlphaFoldDB" id="A0A2G2WDZ6"/>
<sequence length="150" mass="16803">MQWMTRTVGNKRLELSGQLLSLLFEDLFKTMNAESRRAFDASSSAADILYFIKKEKRITLELGRALSTGNWDVKRFGMHNKGVTAVVARLSYIGTLGNMTKIRPQFEKSRKVSGPRALQPSQFGMLCSCDTPEGEACRLGLDNSCYDRLG</sequence>
<proteinExistence type="inferred from homology"/>
<dbReference type="EC" id="2.7.7.6" evidence="2"/>
<dbReference type="Pfam" id="PF04565">
    <property type="entry name" value="RNA_pol_Rpb2_3"/>
    <property type="match status" value="1"/>
</dbReference>
<dbReference type="InterPro" id="IPR015712">
    <property type="entry name" value="DNA-dir_RNA_pol_su2"/>
</dbReference>
<evidence type="ECO:0000313" key="9">
    <source>
        <dbReference type="EMBL" id="PHT43437.1"/>
    </source>
</evidence>
<reference evidence="9 10" key="1">
    <citation type="journal article" date="2017" name="Genome Biol.">
        <title>New reference genome sequences of hot pepper reveal the massive evolution of plant disease-resistance genes by retroduplication.</title>
        <authorList>
            <person name="Kim S."/>
            <person name="Park J."/>
            <person name="Yeom S.I."/>
            <person name="Kim Y.M."/>
            <person name="Seo E."/>
            <person name="Kim K.T."/>
            <person name="Kim M.S."/>
            <person name="Lee J.M."/>
            <person name="Cheong K."/>
            <person name="Shin H.S."/>
            <person name="Kim S.B."/>
            <person name="Han K."/>
            <person name="Lee J."/>
            <person name="Park M."/>
            <person name="Lee H.A."/>
            <person name="Lee H.Y."/>
            <person name="Lee Y."/>
            <person name="Oh S."/>
            <person name="Lee J.H."/>
            <person name="Choi E."/>
            <person name="Choi E."/>
            <person name="Lee S.E."/>
            <person name="Jeon J."/>
            <person name="Kim H."/>
            <person name="Choi G."/>
            <person name="Song H."/>
            <person name="Lee J."/>
            <person name="Lee S.C."/>
            <person name="Kwon J.K."/>
            <person name="Lee H.Y."/>
            <person name="Koo N."/>
            <person name="Hong Y."/>
            <person name="Kim R.W."/>
            <person name="Kang W.H."/>
            <person name="Huh J.H."/>
            <person name="Kang B.C."/>
            <person name="Yang T.J."/>
            <person name="Lee Y.H."/>
            <person name="Bennetzen J.L."/>
            <person name="Choi D."/>
        </authorList>
    </citation>
    <scope>NUCLEOTIDE SEQUENCE [LARGE SCALE GENOMIC DNA]</scope>
    <source>
        <strain evidence="10">cv. PBC81</strain>
    </source>
</reference>
<dbReference type="EMBL" id="MLFT02000007">
    <property type="protein sequence ID" value="PHT43437.1"/>
    <property type="molecule type" value="Genomic_DNA"/>
</dbReference>
<gene>
    <name evidence="9" type="ORF">CQW23_17462</name>
</gene>
<evidence type="ECO:0000256" key="4">
    <source>
        <dbReference type="ARBA" id="ARBA00022679"/>
    </source>
</evidence>
<dbReference type="InterPro" id="IPR007645">
    <property type="entry name" value="RNA_pol_Rpb2_3"/>
</dbReference>
<dbReference type="OrthoDB" id="1533630at2759"/>
<evidence type="ECO:0000256" key="3">
    <source>
        <dbReference type="ARBA" id="ARBA00022478"/>
    </source>
</evidence>
<organism evidence="9 10">
    <name type="scientific">Capsicum baccatum</name>
    <name type="common">Peruvian pepper</name>
    <dbReference type="NCBI Taxonomy" id="33114"/>
    <lineage>
        <taxon>Eukaryota</taxon>
        <taxon>Viridiplantae</taxon>
        <taxon>Streptophyta</taxon>
        <taxon>Embryophyta</taxon>
        <taxon>Tracheophyta</taxon>
        <taxon>Spermatophyta</taxon>
        <taxon>Magnoliopsida</taxon>
        <taxon>eudicotyledons</taxon>
        <taxon>Gunneridae</taxon>
        <taxon>Pentapetalae</taxon>
        <taxon>asterids</taxon>
        <taxon>lamiids</taxon>
        <taxon>Solanales</taxon>
        <taxon>Solanaceae</taxon>
        <taxon>Solanoideae</taxon>
        <taxon>Capsiceae</taxon>
        <taxon>Capsicum</taxon>
    </lineage>
</organism>
<dbReference type="Gene3D" id="3.90.1100.10">
    <property type="match status" value="1"/>
</dbReference>
<evidence type="ECO:0000259" key="8">
    <source>
        <dbReference type="Pfam" id="PF04565"/>
    </source>
</evidence>
<evidence type="ECO:0000256" key="1">
    <source>
        <dbReference type="ARBA" id="ARBA00006835"/>
    </source>
</evidence>
<dbReference type="SUPFAM" id="SSF64484">
    <property type="entry name" value="beta and beta-prime subunits of DNA dependent RNA-polymerase"/>
    <property type="match status" value="1"/>
</dbReference>
<dbReference type="PANTHER" id="PTHR20856">
    <property type="entry name" value="DNA-DIRECTED RNA POLYMERASE I SUBUNIT 2"/>
    <property type="match status" value="1"/>
</dbReference>
<comment type="caution">
    <text evidence="9">The sequence shown here is derived from an EMBL/GenBank/DDBJ whole genome shotgun (WGS) entry which is preliminary data.</text>
</comment>
<keyword evidence="6" id="KW-0804">Transcription</keyword>
<keyword evidence="4" id="KW-0808">Transferase</keyword>
<dbReference type="GO" id="GO:0003677">
    <property type="term" value="F:DNA binding"/>
    <property type="evidence" value="ECO:0007669"/>
    <property type="project" value="InterPro"/>
</dbReference>
<evidence type="ECO:0000313" key="10">
    <source>
        <dbReference type="Proteomes" id="UP000224567"/>
    </source>
</evidence>
<name>A0A2G2WDZ6_CAPBA</name>
<evidence type="ECO:0000256" key="7">
    <source>
        <dbReference type="RuleBase" id="RU000434"/>
    </source>
</evidence>
<dbReference type="STRING" id="33114.A0A2G2WDZ6"/>
<protein>
    <recommendedName>
        <fullName evidence="2">DNA-directed RNA polymerase</fullName>
        <ecNumber evidence="2">2.7.7.6</ecNumber>
    </recommendedName>
</protein>
<keyword evidence="3 9" id="KW-0240">DNA-directed RNA polymerase</keyword>
<dbReference type="Proteomes" id="UP000224567">
    <property type="component" value="Unassembled WGS sequence"/>
</dbReference>
<dbReference type="GO" id="GO:0006351">
    <property type="term" value="P:DNA-templated transcription"/>
    <property type="evidence" value="ECO:0007669"/>
    <property type="project" value="InterPro"/>
</dbReference>
<evidence type="ECO:0000256" key="6">
    <source>
        <dbReference type="ARBA" id="ARBA00023163"/>
    </source>
</evidence>
<feature type="domain" description="RNA polymerase Rpb2" evidence="8">
    <location>
        <begin position="86"/>
        <end position="137"/>
    </location>
</feature>
<dbReference type="GO" id="GO:0003899">
    <property type="term" value="F:DNA-directed RNA polymerase activity"/>
    <property type="evidence" value="ECO:0007669"/>
    <property type="project" value="UniProtKB-EC"/>
</dbReference>
<dbReference type="GO" id="GO:0000428">
    <property type="term" value="C:DNA-directed RNA polymerase complex"/>
    <property type="evidence" value="ECO:0007669"/>
    <property type="project" value="UniProtKB-KW"/>
</dbReference>
<comment type="similarity">
    <text evidence="1 7">Belongs to the RNA polymerase beta chain family.</text>
</comment>
<evidence type="ECO:0000256" key="2">
    <source>
        <dbReference type="ARBA" id="ARBA00012418"/>
    </source>
</evidence>
<keyword evidence="5" id="KW-0548">Nucleotidyltransferase</keyword>
<evidence type="ECO:0000256" key="5">
    <source>
        <dbReference type="ARBA" id="ARBA00022695"/>
    </source>
</evidence>
<accession>A0A2G2WDZ6</accession>